<comment type="caution">
    <text evidence="2">The sequence shown here is derived from an EMBL/GenBank/DDBJ whole genome shotgun (WGS) entry which is preliminary data.</text>
</comment>
<feature type="chain" id="PRO_5002828914" description="DUF3575 domain-containing protein" evidence="1">
    <location>
        <begin position="23"/>
        <end position="120"/>
    </location>
</feature>
<evidence type="ECO:0000313" key="3">
    <source>
        <dbReference type="Proteomes" id="UP000003452"/>
    </source>
</evidence>
<gene>
    <name evidence="2" type="ORF">BACPLE_01269</name>
</gene>
<dbReference type="AlphaFoldDB" id="B5CX29"/>
<feature type="signal peptide" evidence="1">
    <location>
        <begin position="1"/>
        <end position="22"/>
    </location>
</feature>
<organism evidence="2 3">
    <name type="scientific">Phocaeicola plebeius (strain DSM 17135 / JCM 12973 / CCUG 54634 / M2)</name>
    <name type="common">Bacteroides plebeius</name>
    <dbReference type="NCBI Taxonomy" id="484018"/>
    <lineage>
        <taxon>Bacteria</taxon>
        <taxon>Pseudomonadati</taxon>
        <taxon>Bacteroidota</taxon>
        <taxon>Bacteroidia</taxon>
        <taxon>Bacteroidales</taxon>
        <taxon>Bacteroidaceae</taxon>
        <taxon>Phocaeicola</taxon>
    </lineage>
</organism>
<protein>
    <recommendedName>
        <fullName evidence="4">DUF3575 domain-containing protein</fullName>
    </recommendedName>
</protein>
<dbReference type="HOGENOM" id="CLU_2054475_0_0_10"/>
<name>B5CX29_PHOPM</name>
<reference evidence="2 3" key="2">
    <citation type="submission" date="2008-08" db="EMBL/GenBank/DDBJ databases">
        <authorList>
            <person name="Fulton L."/>
            <person name="Clifton S."/>
            <person name="Fulton B."/>
            <person name="Xu J."/>
            <person name="Minx P."/>
            <person name="Pepin K.H."/>
            <person name="Johnson M."/>
            <person name="Thiruvilangam P."/>
            <person name="Bhonagiri V."/>
            <person name="Nash W.E."/>
            <person name="Mardis E.R."/>
            <person name="Wilson R.K."/>
        </authorList>
    </citation>
    <scope>NUCLEOTIDE SEQUENCE [LARGE SCALE GENOMIC DNA]</scope>
    <source>
        <strain evidence="3">DSM 17135 / JCM 12973 / M2</strain>
    </source>
</reference>
<evidence type="ECO:0000256" key="1">
    <source>
        <dbReference type="SAM" id="SignalP"/>
    </source>
</evidence>
<proteinExistence type="predicted"/>
<sequence>MFANMSLLKSLLFMALTIPAAAQENPQEFHYRVEATATASTGTYAPLWLTANRFGMESEKPNSGYLRAGIEWNKKLNRGWRIDAGLDLAGGVKQTSDFWIQQAYADFSWKMLTLSIGSKE</sequence>
<evidence type="ECO:0000313" key="2">
    <source>
        <dbReference type="EMBL" id="EDY96280.1"/>
    </source>
</evidence>
<dbReference type="EMBL" id="ABQC02000013">
    <property type="protein sequence ID" value="EDY96280.1"/>
    <property type="molecule type" value="Genomic_DNA"/>
</dbReference>
<feature type="non-terminal residue" evidence="2">
    <location>
        <position position="120"/>
    </location>
</feature>
<keyword evidence="1" id="KW-0732">Signal</keyword>
<accession>B5CX29</accession>
<dbReference type="eggNOG" id="ENOG502Z7XP">
    <property type="taxonomic scope" value="Bacteria"/>
</dbReference>
<reference evidence="2 3" key="1">
    <citation type="submission" date="2008-08" db="EMBL/GenBank/DDBJ databases">
        <title>Draft genome sequence of Bacteroides plebeius (DSM 17135).</title>
        <authorList>
            <person name="Sudarsanam P."/>
            <person name="Ley R."/>
            <person name="Guruge J."/>
            <person name="Turnbaugh P.J."/>
            <person name="Mahowald M."/>
            <person name="Liep D."/>
            <person name="Gordon J."/>
        </authorList>
    </citation>
    <scope>NUCLEOTIDE SEQUENCE [LARGE SCALE GENOMIC DNA]</scope>
    <source>
        <strain evidence="3">DSM 17135 / JCM 12973 / M2</strain>
    </source>
</reference>
<dbReference type="Proteomes" id="UP000003452">
    <property type="component" value="Unassembled WGS sequence"/>
</dbReference>
<evidence type="ECO:0008006" key="4">
    <source>
        <dbReference type="Google" id="ProtNLM"/>
    </source>
</evidence>